<name>A0AAD1H5D4_MYCXE</name>
<dbReference type="RefSeq" id="WP_085194556.1">
    <property type="nucleotide sequence ID" value="NZ_AP022314.1"/>
</dbReference>
<dbReference type="AlphaFoldDB" id="A0AAD1H5D4"/>
<dbReference type="InterPro" id="IPR037401">
    <property type="entry name" value="SnoaL-like"/>
</dbReference>
<feature type="domain" description="SnoaL-like" evidence="1">
    <location>
        <begin position="11"/>
        <end position="112"/>
    </location>
</feature>
<gene>
    <name evidence="2" type="ORF">MYXE_48280</name>
</gene>
<dbReference type="Proteomes" id="UP000464624">
    <property type="component" value="Chromosome"/>
</dbReference>
<protein>
    <recommendedName>
        <fullName evidence="1">SnoaL-like domain-containing protein</fullName>
    </recommendedName>
</protein>
<dbReference type="InterPro" id="IPR032710">
    <property type="entry name" value="NTF2-like_dom_sf"/>
</dbReference>
<reference evidence="2 3" key="1">
    <citation type="submission" date="2019-12" db="EMBL/GenBank/DDBJ databases">
        <title>Complete genome sequence of Mycolicibacterium xenopi str. JCM15661T.</title>
        <authorList>
            <person name="Yoshida M."/>
            <person name="Fukano H."/>
            <person name="Asakura T."/>
            <person name="Hoshino Y."/>
        </authorList>
    </citation>
    <scope>NUCLEOTIDE SEQUENCE [LARGE SCALE GENOMIC DNA]</scope>
    <source>
        <strain evidence="2 3">JCM 15661T</strain>
    </source>
</reference>
<proteinExistence type="predicted"/>
<evidence type="ECO:0000313" key="3">
    <source>
        <dbReference type="Proteomes" id="UP000464624"/>
    </source>
</evidence>
<dbReference type="Gene3D" id="3.10.450.50">
    <property type="match status" value="1"/>
</dbReference>
<dbReference type="EMBL" id="AP022314">
    <property type="protein sequence ID" value="BBU25038.1"/>
    <property type="molecule type" value="Genomic_DNA"/>
</dbReference>
<accession>A0AAD1H5D4</accession>
<organism evidence="2 3">
    <name type="scientific">Mycobacterium xenopi</name>
    <dbReference type="NCBI Taxonomy" id="1789"/>
    <lineage>
        <taxon>Bacteria</taxon>
        <taxon>Bacillati</taxon>
        <taxon>Actinomycetota</taxon>
        <taxon>Actinomycetes</taxon>
        <taxon>Mycobacteriales</taxon>
        <taxon>Mycobacteriaceae</taxon>
        <taxon>Mycobacterium</taxon>
    </lineage>
</organism>
<evidence type="ECO:0000259" key="1">
    <source>
        <dbReference type="Pfam" id="PF12680"/>
    </source>
</evidence>
<dbReference type="Pfam" id="PF12680">
    <property type="entry name" value="SnoaL_2"/>
    <property type="match status" value="1"/>
</dbReference>
<sequence length="140" mass="15328">MGDPSQSSGVVERYLACLGSQDWDGLATTIADRGLVRDGPFCDMVEGKEAYLGFLRGVFSGLHGYQLHVHRISHASERLSFVELTETFDINGMPTEYPECLVFEQDGDGLISYVSVFIKRPGGEPRVEGGRAGQRQRGTA</sequence>
<evidence type="ECO:0000313" key="2">
    <source>
        <dbReference type="EMBL" id="BBU25038.1"/>
    </source>
</evidence>
<dbReference type="SUPFAM" id="SSF54427">
    <property type="entry name" value="NTF2-like"/>
    <property type="match status" value="1"/>
</dbReference>
<dbReference type="KEGG" id="mxe:MYXE_48280"/>